<dbReference type="AlphaFoldDB" id="A0AAV4D1W7"/>
<accession>A0AAV4D1W7</accession>
<name>A0AAV4D1W7_9GAST</name>
<evidence type="ECO:0000313" key="2">
    <source>
        <dbReference type="Proteomes" id="UP000735302"/>
    </source>
</evidence>
<organism evidence="1 2">
    <name type="scientific">Plakobranchus ocellatus</name>
    <dbReference type="NCBI Taxonomy" id="259542"/>
    <lineage>
        <taxon>Eukaryota</taxon>
        <taxon>Metazoa</taxon>
        <taxon>Spiralia</taxon>
        <taxon>Lophotrochozoa</taxon>
        <taxon>Mollusca</taxon>
        <taxon>Gastropoda</taxon>
        <taxon>Heterobranchia</taxon>
        <taxon>Euthyneura</taxon>
        <taxon>Panpulmonata</taxon>
        <taxon>Sacoglossa</taxon>
        <taxon>Placobranchoidea</taxon>
        <taxon>Plakobranchidae</taxon>
        <taxon>Plakobranchus</taxon>
    </lineage>
</organism>
<keyword evidence="2" id="KW-1185">Reference proteome</keyword>
<dbReference type="EMBL" id="BLXT01007308">
    <property type="protein sequence ID" value="GFO38033.1"/>
    <property type="molecule type" value="Genomic_DNA"/>
</dbReference>
<comment type="caution">
    <text evidence="1">The sequence shown here is derived from an EMBL/GenBank/DDBJ whole genome shotgun (WGS) entry which is preliminary data.</text>
</comment>
<protein>
    <submittedName>
        <fullName evidence="1">Uncharacterized protein</fullName>
    </submittedName>
</protein>
<evidence type="ECO:0000313" key="1">
    <source>
        <dbReference type="EMBL" id="GFO38033.1"/>
    </source>
</evidence>
<sequence length="109" mass="12339">MEAMELVIADETDCVSQLAANSRIKKEDTRTVWALLCFSGWWKPPFSKVTSEPGLHVHRMALQRSFRRIFAAILMATRSPHQRIPFAGLAGHPITCVIVYSCSHKDDKQ</sequence>
<gene>
    <name evidence="1" type="ORF">PoB_006453800</name>
</gene>
<dbReference type="Proteomes" id="UP000735302">
    <property type="component" value="Unassembled WGS sequence"/>
</dbReference>
<proteinExistence type="predicted"/>
<reference evidence="1 2" key="1">
    <citation type="journal article" date="2021" name="Elife">
        <title>Chloroplast acquisition without the gene transfer in kleptoplastic sea slugs, Plakobranchus ocellatus.</title>
        <authorList>
            <person name="Maeda T."/>
            <person name="Takahashi S."/>
            <person name="Yoshida T."/>
            <person name="Shimamura S."/>
            <person name="Takaki Y."/>
            <person name="Nagai Y."/>
            <person name="Toyoda A."/>
            <person name="Suzuki Y."/>
            <person name="Arimoto A."/>
            <person name="Ishii H."/>
            <person name="Satoh N."/>
            <person name="Nishiyama T."/>
            <person name="Hasebe M."/>
            <person name="Maruyama T."/>
            <person name="Minagawa J."/>
            <person name="Obokata J."/>
            <person name="Shigenobu S."/>
        </authorList>
    </citation>
    <scope>NUCLEOTIDE SEQUENCE [LARGE SCALE GENOMIC DNA]</scope>
</reference>